<dbReference type="OrthoDB" id="1829189at2"/>
<gene>
    <name evidence="3" type="ORF">IE37_03032</name>
</gene>
<evidence type="ECO:0000256" key="1">
    <source>
        <dbReference type="SAM" id="SignalP"/>
    </source>
</evidence>
<proteinExistence type="predicted"/>
<evidence type="ECO:0000313" key="4">
    <source>
        <dbReference type="Proteomes" id="UP000245720"/>
    </source>
</evidence>
<evidence type="ECO:0000313" key="3">
    <source>
        <dbReference type="EMBL" id="PWJ10394.1"/>
    </source>
</evidence>
<evidence type="ECO:0000259" key="2">
    <source>
        <dbReference type="Pfam" id="PF13529"/>
    </source>
</evidence>
<reference evidence="3 4" key="1">
    <citation type="submission" date="2018-05" db="EMBL/GenBank/DDBJ databases">
        <title>The Hungate 1000. A catalogue of reference genomes from the rumen microbiome.</title>
        <authorList>
            <person name="Kelly W."/>
        </authorList>
    </citation>
    <scope>NUCLEOTIDE SEQUENCE [LARGE SCALE GENOMIC DNA]</scope>
    <source>
        <strain evidence="3 4">SAb67</strain>
    </source>
</reference>
<keyword evidence="1" id="KW-0732">Signal</keyword>
<sequence>MFKKIITAAMALTLCASGMAASNTGFAKNFAPTAITANAAFQSYVKAFPAGTKLYTSPTSGVVAQTLAQGGSFTIVEEQTVGTNVYGKFKSGAGWAIVREVPPTPQIQVPFTQYFGAGTTLYTSPTSGVVAMTLTQGSIFTIVEVQTANNVTYGRFKSGAGWAVLEGNPDPDPVPVPTQDYFISAYKNNVSKVIAVGRQTVSGPCAAYALAYCRTMLDGYVHSYTQYYDGEQCWWSWGNYTPEQYYTSKLAAFQRTYDLLNKGQPVIFRIKGTGTNDHYVTCVGYRKGANRSSLTASDFYIIDPARPSSELNSPVKRLTFNDLRNVGGYYKIVVKA</sequence>
<protein>
    <submittedName>
        <fullName evidence="3">Peptidase C39-like protein</fullName>
    </submittedName>
</protein>
<name>A0A315XV80_RUMFL</name>
<dbReference type="Pfam" id="PF13529">
    <property type="entry name" value="Peptidase_C39_2"/>
    <property type="match status" value="1"/>
</dbReference>
<dbReference type="RefSeq" id="WP_109727718.1">
    <property type="nucleotide sequence ID" value="NZ_QGDI01000014.1"/>
</dbReference>
<dbReference type="Proteomes" id="UP000245720">
    <property type="component" value="Unassembled WGS sequence"/>
</dbReference>
<feature type="signal peptide" evidence="1">
    <location>
        <begin position="1"/>
        <end position="20"/>
    </location>
</feature>
<feature type="chain" id="PRO_5039343184" evidence="1">
    <location>
        <begin position="21"/>
        <end position="336"/>
    </location>
</feature>
<dbReference type="EMBL" id="QGDI01000014">
    <property type="protein sequence ID" value="PWJ10394.1"/>
    <property type="molecule type" value="Genomic_DNA"/>
</dbReference>
<accession>A0A315XV80</accession>
<dbReference type="InterPro" id="IPR039564">
    <property type="entry name" value="Peptidase_C39-like"/>
</dbReference>
<organism evidence="3 4">
    <name type="scientific">Ruminococcus flavefaciens</name>
    <dbReference type="NCBI Taxonomy" id="1265"/>
    <lineage>
        <taxon>Bacteria</taxon>
        <taxon>Bacillati</taxon>
        <taxon>Bacillota</taxon>
        <taxon>Clostridia</taxon>
        <taxon>Eubacteriales</taxon>
        <taxon>Oscillospiraceae</taxon>
        <taxon>Ruminococcus</taxon>
    </lineage>
</organism>
<feature type="domain" description="Peptidase C39-like" evidence="2">
    <location>
        <begin position="215"/>
        <end position="305"/>
    </location>
</feature>
<comment type="caution">
    <text evidence="3">The sequence shown here is derived from an EMBL/GenBank/DDBJ whole genome shotgun (WGS) entry which is preliminary data.</text>
</comment>
<dbReference type="AlphaFoldDB" id="A0A315XV80"/>